<comment type="caution">
    <text evidence="1">The sequence shown here is derived from an EMBL/GenBank/DDBJ whole genome shotgun (WGS) entry which is preliminary data.</text>
</comment>
<dbReference type="AlphaFoldDB" id="A0A2N6CTT6"/>
<dbReference type="STRING" id="1111735.GCA_000428045_02201"/>
<dbReference type="EMBL" id="PKUN01000023">
    <property type="protein sequence ID" value="PLX60575.1"/>
    <property type="molecule type" value="Genomic_DNA"/>
</dbReference>
<dbReference type="Pfam" id="PF12048">
    <property type="entry name" value="DUF3530"/>
    <property type="match status" value="2"/>
</dbReference>
<sequence length="264" mass="29136">MRINCIAIVLLLFMSPLWASDLAREERLAAEIREALLVGEPLMLQADGRDFFAIYAQQDTDYIQGVVILLHGRGAHPDWMDVVHPLRTQLPEFGWKTLSIQMPVAASDASGWVYQELIPEAFPRITAAVEYLKQQGESNIVLIGHSLGARMGVEYLAQGVPEELRAFVAIGLPADTRAPDGGTLRGLKKLDLPVLDIYGSRDIDSVRLSAPARSAAARQAKNESYRQNRIEGADHFFNGLSGALVAEVRAWLGRVAPGVEQRRR</sequence>
<dbReference type="InterPro" id="IPR022529">
    <property type="entry name" value="DUF3530"/>
</dbReference>
<evidence type="ECO:0000313" key="2">
    <source>
        <dbReference type="Proteomes" id="UP000235015"/>
    </source>
</evidence>
<dbReference type="Proteomes" id="UP000235015">
    <property type="component" value="Unassembled WGS sequence"/>
</dbReference>
<proteinExistence type="predicted"/>
<dbReference type="SUPFAM" id="SSF53474">
    <property type="entry name" value="alpha/beta-Hydrolases"/>
    <property type="match status" value="1"/>
</dbReference>
<dbReference type="Gene3D" id="3.40.50.1820">
    <property type="entry name" value="alpha/beta hydrolase"/>
    <property type="match status" value="1"/>
</dbReference>
<organism evidence="1 2">
    <name type="scientific">Sedimenticola selenatireducens</name>
    <dbReference type="NCBI Taxonomy" id="191960"/>
    <lineage>
        <taxon>Bacteria</taxon>
        <taxon>Pseudomonadati</taxon>
        <taxon>Pseudomonadota</taxon>
        <taxon>Gammaproteobacteria</taxon>
        <taxon>Chromatiales</taxon>
        <taxon>Sedimenticolaceae</taxon>
        <taxon>Sedimenticola</taxon>
    </lineage>
</organism>
<gene>
    <name evidence="1" type="ORF">C0630_14065</name>
</gene>
<reference evidence="1 2" key="1">
    <citation type="submission" date="2017-11" db="EMBL/GenBank/DDBJ databases">
        <title>Genome-resolved metagenomics identifies genetic mobility, metabolic interactions, and unexpected diversity in perchlorate-reducing communities.</title>
        <authorList>
            <person name="Barnum T.P."/>
            <person name="Figueroa I.A."/>
            <person name="Carlstrom C.I."/>
            <person name="Lucas L.N."/>
            <person name="Engelbrektson A.L."/>
            <person name="Coates J.D."/>
        </authorList>
    </citation>
    <scope>NUCLEOTIDE SEQUENCE [LARGE SCALE GENOMIC DNA]</scope>
    <source>
        <strain evidence="1">BM301</strain>
    </source>
</reference>
<name>A0A2N6CTT6_9GAMM</name>
<dbReference type="InterPro" id="IPR029058">
    <property type="entry name" value="AB_hydrolase_fold"/>
</dbReference>
<dbReference type="RefSeq" id="WP_273440167.1">
    <property type="nucleotide sequence ID" value="NZ_PKUN01000023.1"/>
</dbReference>
<accession>A0A2N6CTT6</accession>
<evidence type="ECO:0000313" key="1">
    <source>
        <dbReference type="EMBL" id="PLX60575.1"/>
    </source>
</evidence>
<protein>
    <submittedName>
        <fullName evidence="1">DUF3530 domain-containing protein</fullName>
    </submittedName>
</protein>